<dbReference type="PANTHER" id="PTHR38926">
    <property type="entry name" value="F-BOX DOMAIN CONTAINING PROTEIN, EXPRESSED"/>
    <property type="match status" value="1"/>
</dbReference>
<dbReference type="InterPro" id="IPR032675">
    <property type="entry name" value="LRR_dom_sf"/>
</dbReference>
<dbReference type="Proteomes" id="UP001219525">
    <property type="component" value="Unassembled WGS sequence"/>
</dbReference>
<gene>
    <name evidence="2" type="ORF">GGX14DRAFT_673978</name>
</gene>
<dbReference type="EMBL" id="JARJCW010000086">
    <property type="protein sequence ID" value="KAJ7196123.1"/>
    <property type="molecule type" value="Genomic_DNA"/>
</dbReference>
<evidence type="ECO:0000256" key="1">
    <source>
        <dbReference type="SAM" id="Coils"/>
    </source>
</evidence>
<dbReference type="AlphaFoldDB" id="A0AAD6Y4G1"/>
<keyword evidence="3" id="KW-1185">Reference proteome</keyword>
<sequence length="541" mass="60959">MSSAFATKLGTNYCPNVEEAAELKALLVEPVLRLKRLDDEIAEMQRAIDKLTEERNRVAAYISAHKALLSPVRSLPLDIIQEIFGACLPTDRNCVMSTSEAPVLLGRICSSWRAISLSTPSLWASIHIAESTSPPTTNMPSIIFQKTMDRIEIIKTWLSRSGHCPLSISLRSSSEWTMAPFMEAILSFAHRWQHIRLAVSRVALEVLGRLTPTDVPILRSLWLIDFDFSPGFDWSRLEILRAAHISRLSLWGYQITAEALSLRWDQLTELDIGDTSWQPHLTNEAILEMISKCSRLQTCKLTFTHPVLEPHIDVAGPAIEITSLRIFSLKTDGEAFAIALLGRLALPNLRHLSFSGPFVKRLQAVEQEDQTLCRFLKISTKLETFSICSGPFSKSFLLQTLHSLPPTLRHLEIMVDIELEDDWGIPTETPISPFDDGCLRALNADPTRPYLFPKLQTLYINCCPRISDEAILEFIHAWMALEECSLKRVHFGLERHAEVDIFPRLQPFIDAGLDFSVAYLGQDSFSPWLGLPYAPGVFDPE</sequence>
<feature type="coiled-coil region" evidence="1">
    <location>
        <begin position="34"/>
        <end position="61"/>
    </location>
</feature>
<proteinExistence type="predicted"/>
<accession>A0AAD6Y4G1</accession>
<organism evidence="2 3">
    <name type="scientific">Mycena pura</name>
    <dbReference type="NCBI Taxonomy" id="153505"/>
    <lineage>
        <taxon>Eukaryota</taxon>
        <taxon>Fungi</taxon>
        <taxon>Dikarya</taxon>
        <taxon>Basidiomycota</taxon>
        <taxon>Agaricomycotina</taxon>
        <taxon>Agaricomycetes</taxon>
        <taxon>Agaricomycetidae</taxon>
        <taxon>Agaricales</taxon>
        <taxon>Marasmiineae</taxon>
        <taxon>Mycenaceae</taxon>
        <taxon>Mycena</taxon>
    </lineage>
</organism>
<keyword evidence="1" id="KW-0175">Coiled coil</keyword>
<dbReference type="PANTHER" id="PTHR38926:SF5">
    <property type="entry name" value="F-BOX AND LEUCINE-RICH REPEAT PROTEIN 6"/>
    <property type="match status" value="1"/>
</dbReference>
<comment type="caution">
    <text evidence="2">The sequence shown here is derived from an EMBL/GenBank/DDBJ whole genome shotgun (WGS) entry which is preliminary data.</text>
</comment>
<dbReference type="Gene3D" id="3.80.10.10">
    <property type="entry name" value="Ribonuclease Inhibitor"/>
    <property type="match status" value="1"/>
</dbReference>
<evidence type="ECO:0008006" key="4">
    <source>
        <dbReference type="Google" id="ProtNLM"/>
    </source>
</evidence>
<reference evidence="2" key="1">
    <citation type="submission" date="2023-03" db="EMBL/GenBank/DDBJ databases">
        <title>Massive genome expansion in bonnet fungi (Mycena s.s.) driven by repeated elements and novel gene families across ecological guilds.</title>
        <authorList>
            <consortium name="Lawrence Berkeley National Laboratory"/>
            <person name="Harder C.B."/>
            <person name="Miyauchi S."/>
            <person name="Viragh M."/>
            <person name="Kuo A."/>
            <person name="Thoen E."/>
            <person name="Andreopoulos B."/>
            <person name="Lu D."/>
            <person name="Skrede I."/>
            <person name="Drula E."/>
            <person name="Henrissat B."/>
            <person name="Morin E."/>
            <person name="Kohler A."/>
            <person name="Barry K."/>
            <person name="LaButti K."/>
            <person name="Morin E."/>
            <person name="Salamov A."/>
            <person name="Lipzen A."/>
            <person name="Mereny Z."/>
            <person name="Hegedus B."/>
            <person name="Baldrian P."/>
            <person name="Stursova M."/>
            <person name="Weitz H."/>
            <person name="Taylor A."/>
            <person name="Grigoriev I.V."/>
            <person name="Nagy L.G."/>
            <person name="Martin F."/>
            <person name="Kauserud H."/>
        </authorList>
    </citation>
    <scope>NUCLEOTIDE SEQUENCE</scope>
    <source>
        <strain evidence="2">9144</strain>
    </source>
</reference>
<protein>
    <recommendedName>
        <fullName evidence="4">F-box domain-containing protein</fullName>
    </recommendedName>
</protein>
<dbReference type="SUPFAM" id="SSF52047">
    <property type="entry name" value="RNI-like"/>
    <property type="match status" value="1"/>
</dbReference>
<name>A0AAD6Y4G1_9AGAR</name>
<evidence type="ECO:0000313" key="3">
    <source>
        <dbReference type="Proteomes" id="UP001219525"/>
    </source>
</evidence>
<evidence type="ECO:0000313" key="2">
    <source>
        <dbReference type="EMBL" id="KAJ7196123.1"/>
    </source>
</evidence>